<dbReference type="InterPro" id="IPR036058">
    <property type="entry name" value="Kazal_dom_sf"/>
</dbReference>
<feature type="chain" id="PRO_5033590207" evidence="4">
    <location>
        <begin position="22"/>
        <end position="332"/>
    </location>
</feature>
<feature type="domain" description="Kazal-like" evidence="5">
    <location>
        <begin position="48"/>
        <end position="94"/>
    </location>
</feature>
<dbReference type="GO" id="GO:0030154">
    <property type="term" value="P:cell differentiation"/>
    <property type="evidence" value="ECO:0007669"/>
    <property type="project" value="TreeGrafter"/>
</dbReference>
<evidence type="ECO:0000256" key="3">
    <source>
        <dbReference type="ARBA" id="ARBA00023157"/>
    </source>
</evidence>
<proteinExistence type="evidence at transcript level"/>
<dbReference type="AlphaFoldDB" id="A0A7G7WZ69"/>
<dbReference type="GO" id="GO:0005576">
    <property type="term" value="C:extracellular region"/>
    <property type="evidence" value="ECO:0007669"/>
    <property type="project" value="TreeGrafter"/>
</dbReference>
<evidence type="ECO:0000313" key="6">
    <source>
        <dbReference type="EMBL" id="QNH72558.1"/>
    </source>
</evidence>
<dbReference type="SMART" id="SM00280">
    <property type="entry name" value="KAZAL"/>
    <property type="match status" value="1"/>
</dbReference>
<accession>A0A7G7WZ69</accession>
<organism evidence="6">
    <name type="scientific">Ceriantheomorphe brasiliensis</name>
    <dbReference type="NCBI Taxonomy" id="1048506"/>
    <lineage>
        <taxon>Eukaryota</taxon>
        <taxon>Metazoa</taxon>
        <taxon>Cnidaria</taxon>
        <taxon>Anthozoa</taxon>
        <taxon>Ceriantharia</taxon>
        <taxon>Spirularia</taxon>
        <taxon>Cerianthidae</taxon>
        <taxon>Ceriantheomorphe</taxon>
    </lineage>
</organism>
<dbReference type="Pfam" id="PF07648">
    <property type="entry name" value="Kazal_2"/>
    <property type="match status" value="1"/>
</dbReference>
<reference evidence="6" key="2">
    <citation type="submission" date="2020-07" db="EMBL/GenBank/DDBJ databases">
        <authorList>
            <person name="Klompen A.L."/>
            <person name="Macrander J."/>
            <person name="Reitzel A.M."/>
            <person name="Stampar S.N."/>
        </authorList>
    </citation>
    <scope>NUCLEOTIDE SEQUENCE</scope>
</reference>
<dbReference type="EMBL" id="MT747624">
    <property type="protein sequence ID" value="QNH72558.1"/>
    <property type="molecule type" value="mRNA"/>
</dbReference>
<feature type="signal peptide" evidence="4">
    <location>
        <begin position="1"/>
        <end position="21"/>
    </location>
</feature>
<dbReference type="SUPFAM" id="SSF100895">
    <property type="entry name" value="Kazal-type serine protease inhibitors"/>
    <property type="match status" value="1"/>
</dbReference>
<dbReference type="Gene3D" id="3.30.60.30">
    <property type="match status" value="1"/>
</dbReference>
<keyword evidence="2" id="KW-0722">Serine protease inhibitor</keyword>
<evidence type="ECO:0000259" key="5">
    <source>
        <dbReference type="PROSITE" id="PS51465"/>
    </source>
</evidence>
<reference evidence="6" key="1">
    <citation type="journal article" date="2020" name="Mar. Drugs">
        <title>Transcriptomic Analysis of Four Cerianthid (Cnidaria, Ceriantharia) Venoms.</title>
        <authorList>
            <person name="Klompen A.M.L."/>
            <person name="Macrander J."/>
            <person name="Reitzel A.M."/>
            <person name="Stampar S.N."/>
        </authorList>
    </citation>
    <scope>NUCLEOTIDE SEQUENCE</scope>
</reference>
<evidence type="ECO:0000256" key="4">
    <source>
        <dbReference type="SAM" id="SignalP"/>
    </source>
</evidence>
<dbReference type="InterPro" id="IPR002350">
    <property type="entry name" value="Kazal_dom"/>
</dbReference>
<dbReference type="PROSITE" id="PS51465">
    <property type="entry name" value="KAZAL_2"/>
    <property type="match status" value="1"/>
</dbReference>
<dbReference type="PANTHER" id="PTHR10913:SF45">
    <property type="entry name" value="FOLLISTATIN, ISOFORM A-RELATED"/>
    <property type="match status" value="1"/>
</dbReference>
<dbReference type="InterPro" id="IPR050653">
    <property type="entry name" value="Prot_Inhib_GrowthFact_Antg"/>
</dbReference>
<name>A0A7G7WZ69_9CNID</name>
<evidence type="ECO:0000256" key="1">
    <source>
        <dbReference type="ARBA" id="ARBA00022690"/>
    </source>
</evidence>
<sequence length="332" mass="36950">MVTKFVFFAALILFLLFESEGASLGSNPCEDVDCYFYSHCDPTTLQCICPTCKEEINKVCASDGQIYLNLCSMKQSSCQQQKLITEARRGTCRGQDKYGDESKIEAESFDDKMDSNTELLDEADLAEELPKKELQAPDYVMENKEDVYKEPADMDTKLDEKVEIVPPDSDGERLYLSPDTARDVIQAEINRLALKYNEQLPGIYLLTLPPVEYLEMYSEVELAGDILCILRQIEIIIPPVQVALNEFLARYGAEIGVAKLEDFEITSLGSGSGEGSGSVQLSDCPDVKAPPNADKLEMIDPQGAAMAELAYFVETLLLSEINLHQQIKAKYA</sequence>
<protein>
    <submittedName>
        <fullName evidence="6">Toxin candidate TRINITY_DN7714_c0_g2_i1</fullName>
    </submittedName>
</protein>
<evidence type="ECO:0000256" key="2">
    <source>
        <dbReference type="ARBA" id="ARBA00022900"/>
    </source>
</evidence>
<dbReference type="PANTHER" id="PTHR10913">
    <property type="entry name" value="FOLLISTATIN-RELATED"/>
    <property type="match status" value="1"/>
</dbReference>
<dbReference type="EMBL" id="MT747561">
    <property type="protein sequence ID" value="QNH72495.1"/>
    <property type="molecule type" value="mRNA"/>
</dbReference>
<dbReference type="CDD" id="cd00104">
    <property type="entry name" value="KAZAL_FS"/>
    <property type="match status" value="1"/>
</dbReference>
<keyword evidence="1" id="KW-0646">Protease inhibitor</keyword>
<keyword evidence="4" id="KW-0732">Signal</keyword>
<keyword evidence="3" id="KW-1015">Disulfide bond</keyword>